<dbReference type="InterPro" id="IPR015943">
    <property type="entry name" value="WD40/YVTN_repeat-like_dom_sf"/>
</dbReference>
<reference evidence="1 2" key="1">
    <citation type="submission" date="2024-05" db="EMBL/GenBank/DDBJ databases">
        <title>A draft genome resource for the thread blight pathogen Marasmius tenuissimus strain MS-2.</title>
        <authorList>
            <person name="Yulfo-Soto G.E."/>
            <person name="Baruah I.K."/>
            <person name="Amoako-Attah I."/>
            <person name="Bukari Y."/>
            <person name="Meinhardt L.W."/>
            <person name="Bailey B.A."/>
            <person name="Cohen S.P."/>
        </authorList>
    </citation>
    <scope>NUCLEOTIDE SEQUENCE [LARGE SCALE GENOMIC DNA]</scope>
    <source>
        <strain evidence="1 2">MS-2</strain>
    </source>
</reference>
<evidence type="ECO:0000313" key="2">
    <source>
        <dbReference type="Proteomes" id="UP001437256"/>
    </source>
</evidence>
<dbReference type="InterPro" id="IPR001680">
    <property type="entry name" value="WD40_rpt"/>
</dbReference>
<evidence type="ECO:0000313" key="1">
    <source>
        <dbReference type="EMBL" id="KAL0057248.1"/>
    </source>
</evidence>
<keyword evidence="2" id="KW-1185">Reference proteome</keyword>
<dbReference type="SUPFAM" id="SSF50978">
    <property type="entry name" value="WD40 repeat-like"/>
    <property type="match status" value="1"/>
</dbReference>
<organism evidence="1 2">
    <name type="scientific">Marasmius tenuissimus</name>
    <dbReference type="NCBI Taxonomy" id="585030"/>
    <lineage>
        <taxon>Eukaryota</taxon>
        <taxon>Fungi</taxon>
        <taxon>Dikarya</taxon>
        <taxon>Basidiomycota</taxon>
        <taxon>Agaricomycotina</taxon>
        <taxon>Agaricomycetes</taxon>
        <taxon>Agaricomycetidae</taxon>
        <taxon>Agaricales</taxon>
        <taxon>Marasmiineae</taxon>
        <taxon>Marasmiaceae</taxon>
        <taxon>Marasmius</taxon>
    </lineage>
</organism>
<protein>
    <submittedName>
        <fullName evidence="1">Uncharacterized protein</fullName>
    </submittedName>
</protein>
<feature type="non-terminal residue" evidence="1">
    <location>
        <position position="1"/>
    </location>
</feature>
<name>A0ABR2Z7J5_9AGAR</name>
<dbReference type="Proteomes" id="UP001437256">
    <property type="component" value="Unassembled WGS sequence"/>
</dbReference>
<sequence>QALQRQPNDPKEIIFLSDDYFLSASLDGMLTVTHSSLDGPSSSNTIHLPPGAHIRSLGTSKDRLACGLSDGRIMTWTVKLELLKQGQLEIHEEHTYDYHLDRVAPAAVTSVAFTDDLQHIVAGYLDGYIVVWYAGGMKAILHELSNRESVGCSDEMDRSHARVIFHQPFITHKPAADFFVSPGQPVTQVSANMYMEQLT</sequence>
<dbReference type="InterPro" id="IPR036322">
    <property type="entry name" value="WD40_repeat_dom_sf"/>
</dbReference>
<dbReference type="Gene3D" id="2.130.10.10">
    <property type="entry name" value="YVTN repeat-like/Quinoprotein amine dehydrogenase"/>
    <property type="match status" value="1"/>
</dbReference>
<comment type="caution">
    <text evidence="1">The sequence shown here is derived from an EMBL/GenBank/DDBJ whole genome shotgun (WGS) entry which is preliminary data.</text>
</comment>
<dbReference type="Pfam" id="PF00400">
    <property type="entry name" value="WD40"/>
    <property type="match status" value="1"/>
</dbReference>
<accession>A0ABR2Z7J5</accession>
<dbReference type="EMBL" id="JBBXMP010000612">
    <property type="protein sequence ID" value="KAL0057248.1"/>
    <property type="molecule type" value="Genomic_DNA"/>
</dbReference>
<gene>
    <name evidence="1" type="ORF">AAF712_016119</name>
</gene>
<proteinExistence type="predicted"/>